<dbReference type="SUPFAM" id="SSF52151">
    <property type="entry name" value="FabD/lysophospholipase-like"/>
    <property type="match status" value="1"/>
</dbReference>
<dbReference type="AlphaFoldDB" id="A0A2V0PLE1"/>
<dbReference type="PANTHER" id="PTHR12406:SF7">
    <property type="entry name" value="PATATIN-LIKE PHOSPHOLIPASE DOMAIN-CONTAINING PROTEIN 4"/>
    <property type="match status" value="1"/>
</dbReference>
<dbReference type="GO" id="GO:0004806">
    <property type="term" value="F:triacylglycerol lipase activity"/>
    <property type="evidence" value="ECO:0007669"/>
    <property type="project" value="TreeGrafter"/>
</dbReference>
<dbReference type="GO" id="GO:0005737">
    <property type="term" value="C:cytoplasm"/>
    <property type="evidence" value="ECO:0007669"/>
    <property type="project" value="TreeGrafter"/>
</dbReference>
<dbReference type="EMBL" id="BDRX01000137">
    <property type="protein sequence ID" value="GBF98853.1"/>
    <property type="molecule type" value="Genomic_DNA"/>
</dbReference>
<dbReference type="OrthoDB" id="541262at2759"/>
<dbReference type="GO" id="GO:0019433">
    <property type="term" value="P:triglyceride catabolic process"/>
    <property type="evidence" value="ECO:0007669"/>
    <property type="project" value="TreeGrafter"/>
</dbReference>
<accession>A0A2V0PLE1</accession>
<name>A0A2V0PLE1_9CHLO</name>
<gene>
    <name evidence="1" type="ORF">Rsub_11457</name>
</gene>
<dbReference type="GO" id="GO:0005811">
    <property type="term" value="C:lipid droplet"/>
    <property type="evidence" value="ECO:0007669"/>
    <property type="project" value="TreeGrafter"/>
</dbReference>
<evidence type="ECO:0008006" key="3">
    <source>
        <dbReference type="Google" id="ProtNLM"/>
    </source>
</evidence>
<dbReference type="InterPro" id="IPR033562">
    <property type="entry name" value="PLPL"/>
</dbReference>
<evidence type="ECO:0000313" key="2">
    <source>
        <dbReference type="Proteomes" id="UP000247498"/>
    </source>
</evidence>
<dbReference type="GO" id="GO:0055088">
    <property type="term" value="P:lipid homeostasis"/>
    <property type="evidence" value="ECO:0007669"/>
    <property type="project" value="TreeGrafter"/>
</dbReference>
<dbReference type="GO" id="GO:0016020">
    <property type="term" value="C:membrane"/>
    <property type="evidence" value="ECO:0007669"/>
    <property type="project" value="TreeGrafter"/>
</dbReference>
<evidence type="ECO:0000313" key="1">
    <source>
        <dbReference type="EMBL" id="GBF98853.1"/>
    </source>
</evidence>
<protein>
    <recommendedName>
        <fullName evidence="3">PNPLA domain-containing protein</fullName>
    </recommendedName>
</protein>
<proteinExistence type="predicted"/>
<comment type="caution">
    <text evidence="1">The sequence shown here is derived from an EMBL/GenBank/DDBJ whole genome shotgun (WGS) entry which is preliminary data.</text>
</comment>
<sequence length="346" mass="37751">MLHKVPLVARMAADPFAGPLPPLVAPTSSLEHAVAHKSLGVGVASGGFLVFYYMGIFKVLQQLGLIREGEVRTAGVSIGSLAMGVAFPGMGSHDEFVQRGIVFAERCRSNRLCFGTLDKEYFAYMDDFLTPNVSEAITGRSCMVFSRGNTSHPVGEFVCDYEDREAVKQAMRVSSYVPGWSSPAPSIEYKGAPGFDGIFSQLMPCPEGVSHCLKMSALPPFDPRRALEGLLDPRELWATAKELVFAVRTFLGDNPRQALREASEARTLATLDVRAWGRVLATNQAPLPDIYPGRYRRSGLSPTQWFMHMLVPPSAEMVQTLYKEGQADGLAFAKAVGWEGAEALQL</sequence>
<organism evidence="1 2">
    <name type="scientific">Raphidocelis subcapitata</name>
    <dbReference type="NCBI Taxonomy" id="307507"/>
    <lineage>
        <taxon>Eukaryota</taxon>
        <taxon>Viridiplantae</taxon>
        <taxon>Chlorophyta</taxon>
        <taxon>core chlorophytes</taxon>
        <taxon>Chlorophyceae</taxon>
        <taxon>CS clade</taxon>
        <taxon>Sphaeropleales</taxon>
        <taxon>Selenastraceae</taxon>
        <taxon>Raphidocelis</taxon>
    </lineage>
</organism>
<reference evidence="1 2" key="1">
    <citation type="journal article" date="2018" name="Sci. Rep.">
        <title>Raphidocelis subcapitata (=Pseudokirchneriella subcapitata) provides an insight into genome evolution and environmental adaptations in the Sphaeropleales.</title>
        <authorList>
            <person name="Suzuki S."/>
            <person name="Yamaguchi H."/>
            <person name="Nakajima N."/>
            <person name="Kawachi M."/>
        </authorList>
    </citation>
    <scope>NUCLEOTIDE SEQUENCE [LARGE SCALE GENOMIC DNA]</scope>
    <source>
        <strain evidence="1 2">NIES-35</strain>
    </source>
</reference>
<dbReference type="InParanoid" id="A0A2V0PLE1"/>
<dbReference type="Proteomes" id="UP000247498">
    <property type="component" value="Unassembled WGS sequence"/>
</dbReference>
<dbReference type="InterPro" id="IPR016035">
    <property type="entry name" value="Acyl_Trfase/lysoPLipase"/>
</dbReference>
<keyword evidence="2" id="KW-1185">Reference proteome</keyword>
<dbReference type="PANTHER" id="PTHR12406">
    <property type="entry name" value="CALCIUM-INDEPENDENT PHOSPHOLIPASE A2 IPLA2 -RELATED"/>
    <property type="match status" value="1"/>
</dbReference>